<evidence type="ECO:0000313" key="3">
    <source>
        <dbReference type="Proteomes" id="UP000663671"/>
    </source>
</evidence>
<dbReference type="VEuPathDB" id="FungiDB:I7I51_03149"/>
<dbReference type="AlphaFoldDB" id="A0A8A1MSA4"/>
<reference evidence="2" key="1">
    <citation type="submission" date="2021-01" db="EMBL/GenBank/DDBJ databases">
        <title>Chromosome-level genome assembly of a human fungal pathogen reveals clustering of transcriptionally co-regulated genes.</title>
        <authorList>
            <person name="Voorhies M."/>
            <person name="Cohen S."/>
            <person name="Shea T.P."/>
            <person name="Petrus S."/>
            <person name="Munoz J.F."/>
            <person name="Poplawski S."/>
            <person name="Goldman W.E."/>
            <person name="Michael T."/>
            <person name="Cuomo C.A."/>
            <person name="Sil A."/>
            <person name="Beyhan S."/>
        </authorList>
    </citation>
    <scope>NUCLEOTIDE SEQUENCE</scope>
    <source>
        <strain evidence="2">WU24</strain>
    </source>
</reference>
<dbReference type="Proteomes" id="UP000663671">
    <property type="component" value="Chromosome 6"/>
</dbReference>
<organism evidence="2 3">
    <name type="scientific">Ajellomyces capsulatus</name>
    <name type="common">Darling's disease fungus</name>
    <name type="synonym">Histoplasma capsulatum</name>
    <dbReference type="NCBI Taxonomy" id="5037"/>
    <lineage>
        <taxon>Eukaryota</taxon>
        <taxon>Fungi</taxon>
        <taxon>Dikarya</taxon>
        <taxon>Ascomycota</taxon>
        <taxon>Pezizomycotina</taxon>
        <taxon>Eurotiomycetes</taxon>
        <taxon>Eurotiomycetidae</taxon>
        <taxon>Onygenales</taxon>
        <taxon>Ajellomycetaceae</taxon>
        <taxon>Histoplasma</taxon>
    </lineage>
</organism>
<dbReference type="OrthoDB" id="4396256at2759"/>
<dbReference type="EMBL" id="CP069116">
    <property type="protein sequence ID" value="QSS66937.1"/>
    <property type="molecule type" value="Genomic_DNA"/>
</dbReference>
<dbReference type="PROSITE" id="PS50181">
    <property type="entry name" value="FBOX"/>
    <property type="match status" value="1"/>
</dbReference>
<gene>
    <name evidence="2" type="ORF">I7I51_03149</name>
</gene>
<feature type="domain" description="F-box" evidence="1">
    <location>
        <begin position="258"/>
        <end position="292"/>
    </location>
</feature>
<evidence type="ECO:0000313" key="2">
    <source>
        <dbReference type="EMBL" id="QSS66937.1"/>
    </source>
</evidence>
<proteinExistence type="predicted"/>
<dbReference type="InterPro" id="IPR001810">
    <property type="entry name" value="F-box_dom"/>
</dbReference>
<protein>
    <recommendedName>
        <fullName evidence="1">F-box domain-containing protein</fullName>
    </recommendedName>
</protein>
<evidence type="ECO:0000259" key="1">
    <source>
        <dbReference type="PROSITE" id="PS50181"/>
    </source>
</evidence>
<name>A0A8A1MSA4_AJECA</name>
<accession>A0A8A1MSA4</accession>
<sequence length="344" mass="39054">MNSTGSVKFPVGIGFSSAFCSPSTSEKSSSCTSFWAQLCNGRSRLSEFWYSAHCCFCRTLKTFQPSIGNLEQLQFVSPHNLTFEFHQNEVDFKFSACPFFKIDETLYLRVCCDRPYRALEQGIDQWFEWQNNHIIALKSNVIEEEPVNRELSTGISPHGAFVKVDTGLKLGVNRARRTNKDSPDDEAAKIHPNVIVPLSKNFELEEIRSQGSKNRIYSKRRKAEPHRLRVVINKYLSSGQRRARVLSRIIYLTIMVSPHSLGSLPTEIFQNIVSRLGRQHIDHLSLMNKRLRAQCLPLLFRHARVSFSPSGLTALRGIADADHLSQHVVCVTYGVTDILDPNVI</sequence>